<dbReference type="EMBL" id="CAJOBI010241428">
    <property type="protein sequence ID" value="CAF5085933.1"/>
    <property type="molecule type" value="Genomic_DNA"/>
</dbReference>
<sequence length="55" mass="6560">ECRQHRKELEQEQEQEERKFNEQKLSSSTTQIEQTDEIQRATQVPPIAERSNSCK</sequence>
<feature type="region of interest" description="Disordered" evidence="1">
    <location>
        <begin position="1"/>
        <end position="55"/>
    </location>
</feature>
<comment type="caution">
    <text evidence="2">The sequence shown here is derived from an EMBL/GenBank/DDBJ whole genome shotgun (WGS) entry which is preliminary data.</text>
</comment>
<reference evidence="2" key="1">
    <citation type="submission" date="2021-02" db="EMBL/GenBank/DDBJ databases">
        <authorList>
            <person name="Nowell W R."/>
        </authorList>
    </citation>
    <scope>NUCLEOTIDE SEQUENCE</scope>
</reference>
<dbReference type="AlphaFoldDB" id="A0A8S3EU33"/>
<dbReference type="Proteomes" id="UP000676336">
    <property type="component" value="Unassembled WGS sequence"/>
</dbReference>
<feature type="compositionally biased region" description="Basic and acidic residues" evidence="1">
    <location>
        <begin position="1"/>
        <end position="22"/>
    </location>
</feature>
<proteinExistence type="predicted"/>
<evidence type="ECO:0000256" key="1">
    <source>
        <dbReference type="SAM" id="MobiDB-lite"/>
    </source>
</evidence>
<gene>
    <name evidence="2" type="ORF">SMN809_LOCUS60987</name>
</gene>
<accession>A0A8S3EU33</accession>
<protein>
    <submittedName>
        <fullName evidence="2">Uncharacterized protein</fullName>
    </submittedName>
</protein>
<evidence type="ECO:0000313" key="2">
    <source>
        <dbReference type="EMBL" id="CAF5085933.1"/>
    </source>
</evidence>
<name>A0A8S3EU33_9BILA</name>
<evidence type="ECO:0000313" key="3">
    <source>
        <dbReference type="Proteomes" id="UP000676336"/>
    </source>
</evidence>
<feature type="non-terminal residue" evidence="2">
    <location>
        <position position="1"/>
    </location>
</feature>
<organism evidence="2 3">
    <name type="scientific">Rotaria magnacalcarata</name>
    <dbReference type="NCBI Taxonomy" id="392030"/>
    <lineage>
        <taxon>Eukaryota</taxon>
        <taxon>Metazoa</taxon>
        <taxon>Spiralia</taxon>
        <taxon>Gnathifera</taxon>
        <taxon>Rotifera</taxon>
        <taxon>Eurotatoria</taxon>
        <taxon>Bdelloidea</taxon>
        <taxon>Philodinida</taxon>
        <taxon>Philodinidae</taxon>
        <taxon>Rotaria</taxon>
    </lineage>
</organism>